<dbReference type="AlphaFoldDB" id="A0A9X1FSF3"/>
<comment type="caution">
    <text evidence="1">The sequence shown here is derived from an EMBL/GenBank/DDBJ whole genome shotgun (WGS) entry which is preliminary data.</text>
</comment>
<keyword evidence="2" id="KW-1185">Reference proteome</keyword>
<sequence>MRHASVPISFQTIQVVSDLRSVAATGFGALADKIGAAHKPALRRIIFEQRCELSSRDAKEIHADLLLAAALPDKGLDPFMTATALLLADRLQNGAGHDDLFWNWDAFQDHYRKGPSPVRAALMNGFRWAHTTRRVNLDQLPEARDLLTYDGDDLIRILKVIARSMPSETRDLVCTAGPAETRDVHRTALENCLKGSCILSEYGGWFPGEVVELVSLDPEHAGHAGCTALVLLEALVTNDAKGRMAFRWEEQADRYLRMKSDVRTAILAGVRHLYEMSPEWRPYASWTPDQILQKAVVVPFAKP</sequence>
<dbReference type="EMBL" id="JAHXDN010000001">
    <property type="protein sequence ID" value="MBW4706941.1"/>
    <property type="molecule type" value="Genomic_DNA"/>
</dbReference>
<dbReference type="Proteomes" id="UP001138661">
    <property type="component" value="Unassembled WGS sequence"/>
</dbReference>
<proteinExistence type="predicted"/>
<evidence type="ECO:0000313" key="2">
    <source>
        <dbReference type="Proteomes" id="UP001138661"/>
    </source>
</evidence>
<name>A0A9X1FSF3_9RHOB</name>
<organism evidence="1 2">
    <name type="scientific">Roseobacter insulae</name>
    <dbReference type="NCBI Taxonomy" id="2859783"/>
    <lineage>
        <taxon>Bacteria</taxon>
        <taxon>Pseudomonadati</taxon>
        <taxon>Pseudomonadota</taxon>
        <taxon>Alphaproteobacteria</taxon>
        <taxon>Rhodobacterales</taxon>
        <taxon>Roseobacteraceae</taxon>
        <taxon>Roseobacter</taxon>
    </lineage>
</organism>
<reference evidence="1" key="1">
    <citation type="submission" date="2021-07" db="EMBL/GenBank/DDBJ databases">
        <title>Roseobacter insulae sp. nov., isolated from a tidal flat.</title>
        <authorList>
            <person name="Park S."/>
            <person name="Yoon J.-H."/>
        </authorList>
    </citation>
    <scope>NUCLEOTIDE SEQUENCE</scope>
    <source>
        <strain evidence="1">YSTF-M11</strain>
    </source>
</reference>
<evidence type="ECO:0000313" key="1">
    <source>
        <dbReference type="EMBL" id="MBW4706941.1"/>
    </source>
</evidence>
<dbReference type="RefSeq" id="WP_219499231.1">
    <property type="nucleotide sequence ID" value="NZ_JAHXDN010000001.1"/>
</dbReference>
<gene>
    <name evidence="1" type="ORF">KX928_03975</name>
</gene>
<accession>A0A9X1FSF3</accession>
<protein>
    <submittedName>
        <fullName evidence="1">Uncharacterized protein</fullName>
    </submittedName>
</protein>